<dbReference type="InterPro" id="IPR050490">
    <property type="entry name" value="Bact_solute-bd_prot1"/>
</dbReference>
<dbReference type="SUPFAM" id="SSF53850">
    <property type="entry name" value="Periplasmic binding protein-like II"/>
    <property type="match status" value="1"/>
</dbReference>
<evidence type="ECO:0000256" key="1">
    <source>
        <dbReference type="ARBA" id="ARBA00022475"/>
    </source>
</evidence>
<evidence type="ECO:0000256" key="6">
    <source>
        <dbReference type="SAM" id="MobiDB-lite"/>
    </source>
</evidence>
<feature type="chain" id="PRO_5045177971" evidence="7">
    <location>
        <begin position="21"/>
        <end position="467"/>
    </location>
</feature>
<feature type="region of interest" description="Disordered" evidence="6">
    <location>
        <begin position="26"/>
        <end position="56"/>
    </location>
</feature>
<dbReference type="Gene3D" id="3.40.190.10">
    <property type="entry name" value="Periplasmic binding protein-like II"/>
    <property type="match status" value="1"/>
</dbReference>
<protein>
    <submittedName>
        <fullName evidence="8">Sugar ABC transporter substrate-binding protein</fullName>
    </submittedName>
</protein>
<dbReference type="PROSITE" id="PS51257">
    <property type="entry name" value="PROKAR_LIPOPROTEIN"/>
    <property type="match status" value="1"/>
</dbReference>
<evidence type="ECO:0000256" key="5">
    <source>
        <dbReference type="ARBA" id="ARBA00023288"/>
    </source>
</evidence>
<dbReference type="Proteomes" id="UP001454086">
    <property type="component" value="Unassembled WGS sequence"/>
</dbReference>
<keyword evidence="2 7" id="KW-0732">Signal</keyword>
<feature type="compositionally biased region" description="Basic and acidic residues" evidence="6">
    <location>
        <begin position="43"/>
        <end position="54"/>
    </location>
</feature>
<dbReference type="PANTHER" id="PTHR43649">
    <property type="entry name" value="ARABINOSE-BINDING PROTEIN-RELATED"/>
    <property type="match status" value="1"/>
</dbReference>
<accession>A0ABV1D7V9</accession>
<dbReference type="PANTHER" id="PTHR43649:SF33">
    <property type="entry name" value="POLYGALACTURONAN_RHAMNOGALACTURONAN-BINDING PROTEIN YTCQ"/>
    <property type="match status" value="1"/>
</dbReference>
<comment type="caution">
    <text evidence="8">The sequence shown here is derived from an EMBL/GenBank/DDBJ whole genome shotgun (WGS) entry which is preliminary data.</text>
</comment>
<evidence type="ECO:0000256" key="7">
    <source>
        <dbReference type="SAM" id="SignalP"/>
    </source>
</evidence>
<evidence type="ECO:0000256" key="3">
    <source>
        <dbReference type="ARBA" id="ARBA00023136"/>
    </source>
</evidence>
<proteinExistence type="predicted"/>
<organism evidence="8 9">
    <name type="scientific">Enterocloster hominis</name>
    <name type="common">ex Hitch et al. 2024</name>
    <dbReference type="NCBI Taxonomy" id="1917870"/>
    <lineage>
        <taxon>Bacteria</taxon>
        <taxon>Bacillati</taxon>
        <taxon>Bacillota</taxon>
        <taxon>Clostridia</taxon>
        <taxon>Lachnospirales</taxon>
        <taxon>Lachnospiraceae</taxon>
        <taxon>Enterocloster</taxon>
    </lineage>
</organism>
<evidence type="ECO:0000313" key="9">
    <source>
        <dbReference type="Proteomes" id="UP001454086"/>
    </source>
</evidence>
<dbReference type="InterPro" id="IPR006059">
    <property type="entry name" value="SBP"/>
</dbReference>
<feature type="signal peptide" evidence="7">
    <location>
        <begin position="1"/>
        <end position="20"/>
    </location>
</feature>
<dbReference type="RefSeq" id="WP_349118363.1">
    <property type="nucleotide sequence ID" value="NZ_JBBMFM010000063.1"/>
</dbReference>
<reference evidence="8 9" key="1">
    <citation type="submission" date="2024-03" db="EMBL/GenBank/DDBJ databases">
        <title>Human intestinal bacterial collection.</title>
        <authorList>
            <person name="Pauvert C."/>
            <person name="Hitch T.C.A."/>
            <person name="Clavel T."/>
        </authorList>
    </citation>
    <scope>NUCLEOTIDE SEQUENCE [LARGE SCALE GENOMIC DNA]</scope>
    <source>
        <strain evidence="8 9">CLA-SR-H021</strain>
    </source>
</reference>
<evidence type="ECO:0000256" key="2">
    <source>
        <dbReference type="ARBA" id="ARBA00022729"/>
    </source>
</evidence>
<name>A0ABV1D7V9_9FIRM</name>
<keyword evidence="3" id="KW-0472">Membrane</keyword>
<keyword evidence="1" id="KW-1003">Cell membrane</keyword>
<sequence>MRKKLLAVTLGVCMAGSMLYGCGSKEDAPAAPDGQATEALESADGKGDAGKADNGKAASGEVKTVVFWDENAGPNRTPYYEELIKRFEEQNPDIKIEYVGLPNSDAKNKIEVAVTGNAAPDVCGMPPQWQAGFILNDALEPLDVYFDSWEEHDKINQSIVQSLRTLSVDDKLYCIPNTSTFNPMFWGRKDWFEEKGVEAPGTWDDFYDLVELFTDSDAGTYGFSIRGGAGGPMQLQEYLYAYSGITQPFTEDGKSTLNDPKNVEALDRLKDIYNKYTPESDISNGYKEMVAAFDTGSAAMIQHNLGSFGEHSKTLGEGKFFAFAPPVSATGKRVISGGYPVNGYVMFKQSQVKDEAWRFISFLCSAESQSYWNQNIGQVPTHTDLTNEDWVVNTQHINEAMKMQSDDNTIAFPYPLYLPDYQSIQDSIAAPGFQAVLAGQKSSEEFLTEWADAMTGAEAEYTQLIKK</sequence>
<dbReference type="CDD" id="cd13585">
    <property type="entry name" value="PBP2_TMBP_like"/>
    <property type="match status" value="1"/>
</dbReference>
<evidence type="ECO:0000313" key="8">
    <source>
        <dbReference type="EMBL" id="MEQ2426490.1"/>
    </source>
</evidence>
<gene>
    <name evidence="8" type="ORF">WMQ36_16070</name>
</gene>
<keyword evidence="5" id="KW-0449">Lipoprotein</keyword>
<dbReference type="Pfam" id="PF01547">
    <property type="entry name" value="SBP_bac_1"/>
    <property type="match status" value="1"/>
</dbReference>
<dbReference type="EMBL" id="JBBMFM010000063">
    <property type="protein sequence ID" value="MEQ2426490.1"/>
    <property type="molecule type" value="Genomic_DNA"/>
</dbReference>
<keyword evidence="9" id="KW-1185">Reference proteome</keyword>
<evidence type="ECO:0000256" key="4">
    <source>
        <dbReference type="ARBA" id="ARBA00023139"/>
    </source>
</evidence>
<keyword evidence="4" id="KW-0564">Palmitate</keyword>